<accession>A0A0R2CLS3</accession>
<proteinExistence type="inferred from homology"/>
<dbReference type="HAMAP" id="MF_00274">
    <property type="entry name" value="DNA_YbaB_EbfC"/>
    <property type="match status" value="1"/>
</dbReference>
<evidence type="ECO:0000256" key="3">
    <source>
        <dbReference type="SAM" id="MobiDB-lite"/>
    </source>
</evidence>
<reference evidence="4 5" key="1">
    <citation type="journal article" date="2015" name="Genome Announc.">
        <title>Expanding the biotechnology potential of lactobacilli through comparative genomics of 213 strains and associated genera.</title>
        <authorList>
            <person name="Sun Z."/>
            <person name="Harris H.M."/>
            <person name="McCann A."/>
            <person name="Guo C."/>
            <person name="Argimon S."/>
            <person name="Zhang W."/>
            <person name="Yang X."/>
            <person name="Jeffery I.B."/>
            <person name="Cooney J.C."/>
            <person name="Kagawa T.F."/>
            <person name="Liu W."/>
            <person name="Song Y."/>
            <person name="Salvetti E."/>
            <person name="Wrobel A."/>
            <person name="Rasinkangas P."/>
            <person name="Parkhill J."/>
            <person name="Rea M.C."/>
            <person name="O'Sullivan O."/>
            <person name="Ritari J."/>
            <person name="Douillard F.P."/>
            <person name="Paul Ross R."/>
            <person name="Yang R."/>
            <person name="Briner A.E."/>
            <person name="Felis G.E."/>
            <person name="de Vos W.M."/>
            <person name="Barrangou R."/>
            <person name="Klaenhammer T.R."/>
            <person name="Caufield P.W."/>
            <person name="Cui Y."/>
            <person name="Zhang H."/>
            <person name="O'Toole P.W."/>
        </authorList>
    </citation>
    <scope>NUCLEOTIDE SEQUENCE [LARGE SCALE GENOMIC DNA]</scope>
    <source>
        <strain evidence="4 5">DSM 22689</strain>
    </source>
</reference>
<dbReference type="NCBIfam" id="TIGR00103">
    <property type="entry name" value="DNA_YbaB_EbfC"/>
    <property type="match status" value="1"/>
</dbReference>
<protein>
    <recommendedName>
        <fullName evidence="2">Nucleoid-associated protein FC87_GL000171</fullName>
    </recommendedName>
</protein>
<dbReference type="PATRIC" id="fig|1423745.4.peg.178"/>
<dbReference type="Proteomes" id="UP000051586">
    <property type="component" value="Unassembled WGS sequence"/>
</dbReference>
<dbReference type="GO" id="GO:0043590">
    <property type="term" value="C:bacterial nucleoid"/>
    <property type="evidence" value="ECO:0007669"/>
    <property type="project" value="UniProtKB-UniRule"/>
</dbReference>
<dbReference type="STRING" id="1423745.GCA_001311215_00420"/>
<keyword evidence="1 2" id="KW-0238">DNA-binding</keyword>
<dbReference type="EMBL" id="AYZI01000001">
    <property type="protein sequence ID" value="KRM92559.1"/>
    <property type="molecule type" value="Genomic_DNA"/>
</dbReference>
<comment type="subunit">
    <text evidence="2">Homodimer.</text>
</comment>
<dbReference type="RefSeq" id="WP_009167399.1">
    <property type="nucleotide sequence ID" value="NZ_AYZI01000001.1"/>
</dbReference>
<sequence length="106" mass="11657">MGMNGMNMGKLMKQAQEMQKKLASEQETIDQTEFVGKAPKELVTATFTGDRQLKDLQIKPEAIDSSDTEMLSDLVISAVNDGLNQIAETTKLKMGKYTQGMNIPGM</sequence>
<dbReference type="InterPro" id="IPR036894">
    <property type="entry name" value="YbaB-like_sf"/>
</dbReference>
<comment type="function">
    <text evidence="2">Binds to DNA and alters its conformation. May be involved in regulation of gene expression, nucleoid organization and DNA protection.</text>
</comment>
<name>A0A0R2CLS3_9LACO</name>
<organism evidence="4 5">
    <name type="scientific">Fructilactobacillus florum DSM 22689 = JCM 16035</name>
    <dbReference type="NCBI Taxonomy" id="1423745"/>
    <lineage>
        <taxon>Bacteria</taxon>
        <taxon>Bacillati</taxon>
        <taxon>Bacillota</taxon>
        <taxon>Bacilli</taxon>
        <taxon>Lactobacillales</taxon>
        <taxon>Lactobacillaceae</taxon>
        <taxon>Fructilactobacillus</taxon>
    </lineage>
</organism>
<evidence type="ECO:0000256" key="1">
    <source>
        <dbReference type="ARBA" id="ARBA00023125"/>
    </source>
</evidence>
<dbReference type="PIRSF" id="PIRSF004555">
    <property type="entry name" value="UCP004555"/>
    <property type="match status" value="1"/>
</dbReference>
<dbReference type="PANTHER" id="PTHR33449">
    <property type="entry name" value="NUCLEOID-ASSOCIATED PROTEIN YBAB"/>
    <property type="match status" value="1"/>
</dbReference>
<keyword evidence="2" id="KW-0963">Cytoplasm</keyword>
<dbReference type="InterPro" id="IPR004401">
    <property type="entry name" value="YbaB/EbfC"/>
</dbReference>
<dbReference type="PANTHER" id="PTHR33449:SF1">
    <property type="entry name" value="NUCLEOID-ASSOCIATED PROTEIN YBAB"/>
    <property type="match status" value="1"/>
</dbReference>
<feature type="region of interest" description="Disordered" evidence="3">
    <location>
        <begin position="1"/>
        <end position="25"/>
    </location>
</feature>
<dbReference type="Gene3D" id="3.30.1310.10">
    <property type="entry name" value="Nucleoid-associated protein YbaB-like domain"/>
    <property type="match status" value="1"/>
</dbReference>
<dbReference type="GO" id="GO:0003677">
    <property type="term" value="F:DNA binding"/>
    <property type="evidence" value="ECO:0007669"/>
    <property type="project" value="UniProtKB-UniRule"/>
</dbReference>
<dbReference type="GO" id="GO:0005829">
    <property type="term" value="C:cytosol"/>
    <property type="evidence" value="ECO:0007669"/>
    <property type="project" value="TreeGrafter"/>
</dbReference>
<evidence type="ECO:0000313" key="5">
    <source>
        <dbReference type="Proteomes" id="UP000051586"/>
    </source>
</evidence>
<gene>
    <name evidence="4" type="ORF">FC87_GL000171</name>
</gene>
<evidence type="ECO:0000256" key="2">
    <source>
        <dbReference type="HAMAP-Rule" id="MF_00274"/>
    </source>
</evidence>
<dbReference type="Pfam" id="PF02575">
    <property type="entry name" value="YbaB_DNA_bd"/>
    <property type="match status" value="1"/>
</dbReference>
<comment type="similarity">
    <text evidence="2">Belongs to the YbaB/EbfC family.</text>
</comment>
<dbReference type="SUPFAM" id="SSF82607">
    <property type="entry name" value="YbaB-like"/>
    <property type="match status" value="1"/>
</dbReference>
<dbReference type="AlphaFoldDB" id="A0A0R2CLS3"/>
<evidence type="ECO:0000313" key="4">
    <source>
        <dbReference type="EMBL" id="KRM92559.1"/>
    </source>
</evidence>
<comment type="caution">
    <text evidence="4">The sequence shown here is derived from an EMBL/GenBank/DDBJ whole genome shotgun (WGS) entry which is preliminary data.</text>
</comment>
<comment type="subcellular location">
    <subcellularLocation>
        <location evidence="2">Cytoplasm</location>
        <location evidence="2">Nucleoid</location>
    </subcellularLocation>
</comment>